<dbReference type="InterPro" id="IPR015424">
    <property type="entry name" value="PyrdxlP-dep_Trfase"/>
</dbReference>
<keyword evidence="2" id="KW-1185">Reference proteome</keyword>
<organism evidence="1 2">
    <name type="scientific">Pseudoalteromonas citrea</name>
    <dbReference type="NCBI Taxonomy" id="43655"/>
    <lineage>
        <taxon>Bacteria</taxon>
        <taxon>Pseudomonadati</taxon>
        <taxon>Pseudomonadota</taxon>
        <taxon>Gammaproteobacteria</taxon>
        <taxon>Alteromonadales</taxon>
        <taxon>Pseudoalteromonadaceae</taxon>
        <taxon>Pseudoalteromonas</taxon>
    </lineage>
</organism>
<dbReference type="InterPro" id="IPR015422">
    <property type="entry name" value="PyrdxlP-dep_Trfase_small"/>
</dbReference>
<feature type="non-terminal residue" evidence="1">
    <location>
        <position position="1"/>
    </location>
</feature>
<comment type="caution">
    <text evidence="1">The sequence shown here is derived from an EMBL/GenBank/DDBJ whole genome shotgun (WGS) entry which is preliminary data.</text>
</comment>
<feature type="non-terminal residue" evidence="1">
    <location>
        <position position="109"/>
    </location>
</feature>
<accession>A0ABY2W3D3</accession>
<evidence type="ECO:0000313" key="1">
    <source>
        <dbReference type="EMBL" id="TMP33724.1"/>
    </source>
</evidence>
<dbReference type="SUPFAM" id="SSF53383">
    <property type="entry name" value="PLP-dependent transferases"/>
    <property type="match status" value="1"/>
</dbReference>
<dbReference type="Gene3D" id="3.90.1150.10">
    <property type="entry name" value="Aspartate Aminotransferase, domain 1"/>
    <property type="match status" value="1"/>
</dbReference>
<reference evidence="2" key="1">
    <citation type="submission" date="2019-06" db="EMBL/GenBank/DDBJ databases">
        <title>Co-occurence of chitin degradation, pigmentation and bioactivity in marine Pseudoalteromonas.</title>
        <authorList>
            <person name="Sonnenschein E.C."/>
            <person name="Bech P.K."/>
        </authorList>
    </citation>
    <scope>NUCLEOTIDE SEQUENCE [LARGE SCALE GENOMIC DNA]</scope>
    <source>
        <strain evidence="2">S2233</strain>
    </source>
</reference>
<evidence type="ECO:0000313" key="2">
    <source>
        <dbReference type="Proteomes" id="UP000305730"/>
    </source>
</evidence>
<dbReference type="RefSeq" id="WP_138598812.1">
    <property type="nucleotide sequence ID" value="NZ_PNCK01000286.1"/>
</dbReference>
<name>A0ABY2W3D3_9GAMM</name>
<protein>
    <submittedName>
        <fullName evidence="1">Aspartate aminotransferase family protein</fullName>
    </submittedName>
</protein>
<keyword evidence="1" id="KW-0808">Transferase</keyword>
<sequence>AALTALREIVAQDLASRSDELGSYFKAELQAIADKYPFVAEIRGKGLMLGIQFEQTFDGAVAASAREIATRLPGDWHSTWKFLPDPVREHLQAAMERMEQTLGEMFCLK</sequence>
<proteinExistence type="predicted"/>
<gene>
    <name evidence="1" type="ORF">CWB97_23175</name>
</gene>
<dbReference type="GO" id="GO:0008483">
    <property type="term" value="F:transaminase activity"/>
    <property type="evidence" value="ECO:0007669"/>
    <property type="project" value="UniProtKB-KW"/>
</dbReference>
<dbReference type="InterPro" id="IPR005814">
    <property type="entry name" value="Aminotrans_3"/>
</dbReference>
<dbReference type="EMBL" id="PNCK01000286">
    <property type="protein sequence ID" value="TMP33724.1"/>
    <property type="molecule type" value="Genomic_DNA"/>
</dbReference>
<dbReference type="Proteomes" id="UP000305730">
    <property type="component" value="Unassembled WGS sequence"/>
</dbReference>
<dbReference type="Pfam" id="PF00202">
    <property type="entry name" value="Aminotran_3"/>
    <property type="match status" value="1"/>
</dbReference>
<keyword evidence="1" id="KW-0032">Aminotransferase</keyword>